<proteinExistence type="predicted"/>
<dbReference type="Pfam" id="PF01494">
    <property type="entry name" value="FAD_binding_3"/>
    <property type="match status" value="1"/>
</dbReference>
<dbReference type="HOGENOM" id="CLU_028028_2_0_10"/>
<dbReference type="RefSeq" id="WP_013763099.1">
    <property type="nucleotide sequence ID" value="NC_015510.1"/>
</dbReference>
<evidence type="ECO:0000313" key="3">
    <source>
        <dbReference type="Proteomes" id="UP000008461"/>
    </source>
</evidence>
<dbReference type="InterPro" id="IPR036188">
    <property type="entry name" value="FAD/NAD-bd_sf"/>
</dbReference>
<dbReference type="PANTHER" id="PTHR43422:SF3">
    <property type="entry name" value="THIAMINE THIAZOLE SYNTHASE"/>
    <property type="match status" value="1"/>
</dbReference>
<name>F4L1J1_HALH1</name>
<dbReference type="SUPFAM" id="SSF51905">
    <property type="entry name" value="FAD/NAD(P)-binding domain"/>
    <property type="match status" value="1"/>
</dbReference>
<reference key="2">
    <citation type="submission" date="2011-04" db="EMBL/GenBank/DDBJ databases">
        <title>Complete sequence of chromosome of Haliscomenobacter hydrossis DSM 1100.</title>
        <authorList>
            <consortium name="US DOE Joint Genome Institute (JGI-PGF)"/>
            <person name="Lucas S."/>
            <person name="Han J."/>
            <person name="Lapidus A."/>
            <person name="Bruce D."/>
            <person name="Goodwin L."/>
            <person name="Pitluck S."/>
            <person name="Peters L."/>
            <person name="Kyrpides N."/>
            <person name="Mavromatis K."/>
            <person name="Ivanova N."/>
            <person name="Ovchinnikova G."/>
            <person name="Pagani I."/>
            <person name="Daligault H."/>
            <person name="Detter J.C."/>
            <person name="Han C."/>
            <person name="Land M."/>
            <person name="Hauser L."/>
            <person name="Markowitz V."/>
            <person name="Cheng J.-F."/>
            <person name="Hugenholtz P."/>
            <person name="Woyke T."/>
            <person name="Wu D."/>
            <person name="Verbarg S."/>
            <person name="Frueling A."/>
            <person name="Brambilla E."/>
            <person name="Klenk H.-P."/>
            <person name="Eisen J.A."/>
        </authorList>
    </citation>
    <scope>NUCLEOTIDE SEQUENCE</scope>
    <source>
        <strain>DSM 1100</strain>
    </source>
</reference>
<gene>
    <name evidence="2" type="ordered locus">Halhy_0626</name>
</gene>
<reference evidence="2 3" key="1">
    <citation type="journal article" date="2011" name="Stand. Genomic Sci.">
        <title>Complete genome sequence of Haliscomenobacter hydrossis type strain (O).</title>
        <authorList>
            <consortium name="US DOE Joint Genome Institute (JGI-PGF)"/>
            <person name="Daligault H."/>
            <person name="Lapidus A."/>
            <person name="Zeytun A."/>
            <person name="Nolan M."/>
            <person name="Lucas S."/>
            <person name="Del Rio T.G."/>
            <person name="Tice H."/>
            <person name="Cheng J.F."/>
            <person name="Tapia R."/>
            <person name="Han C."/>
            <person name="Goodwin L."/>
            <person name="Pitluck S."/>
            <person name="Liolios K."/>
            <person name="Pagani I."/>
            <person name="Ivanova N."/>
            <person name="Huntemann M."/>
            <person name="Mavromatis K."/>
            <person name="Mikhailova N."/>
            <person name="Pati A."/>
            <person name="Chen A."/>
            <person name="Palaniappan K."/>
            <person name="Land M."/>
            <person name="Hauser L."/>
            <person name="Brambilla E.M."/>
            <person name="Rohde M."/>
            <person name="Verbarg S."/>
            <person name="Goker M."/>
            <person name="Bristow J."/>
            <person name="Eisen J.A."/>
            <person name="Markowitz V."/>
            <person name="Hugenholtz P."/>
            <person name="Kyrpides N.C."/>
            <person name="Klenk H.P."/>
            <person name="Woyke T."/>
        </authorList>
    </citation>
    <scope>NUCLEOTIDE SEQUENCE [LARGE SCALE GENOMIC DNA]</scope>
    <source>
        <strain evidence="3">ATCC 27775 / DSM 1100 / LMG 10767 / O</strain>
    </source>
</reference>
<evidence type="ECO:0000313" key="2">
    <source>
        <dbReference type="EMBL" id="AEE48535.1"/>
    </source>
</evidence>
<dbReference type="GO" id="GO:0071949">
    <property type="term" value="F:FAD binding"/>
    <property type="evidence" value="ECO:0007669"/>
    <property type="project" value="InterPro"/>
</dbReference>
<dbReference type="AlphaFoldDB" id="F4L1J1"/>
<dbReference type="PANTHER" id="PTHR43422">
    <property type="entry name" value="THIAMINE THIAZOLE SYNTHASE"/>
    <property type="match status" value="1"/>
</dbReference>
<accession>F4L1J1</accession>
<dbReference type="Gene3D" id="3.50.50.60">
    <property type="entry name" value="FAD/NAD(P)-binding domain"/>
    <property type="match status" value="1"/>
</dbReference>
<dbReference type="KEGG" id="hhy:Halhy_0626"/>
<protein>
    <submittedName>
        <fullName evidence="2">Monooxygenase FAD-binding protein</fullName>
    </submittedName>
</protein>
<dbReference type="GO" id="GO:0004497">
    <property type="term" value="F:monooxygenase activity"/>
    <property type="evidence" value="ECO:0007669"/>
    <property type="project" value="UniProtKB-KW"/>
</dbReference>
<dbReference type="OrthoDB" id="9790035at2"/>
<dbReference type="eggNOG" id="COG0654">
    <property type="taxonomic scope" value="Bacteria"/>
</dbReference>
<dbReference type="Proteomes" id="UP000008461">
    <property type="component" value="Chromosome"/>
</dbReference>
<keyword evidence="2" id="KW-0503">Monooxygenase</keyword>
<evidence type="ECO:0000259" key="1">
    <source>
        <dbReference type="Pfam" id="PF01494"/>
    </source>
</evidence>
<organism evidence="2 3">
    <name type="scientific">Haliscomenobacter hydrossis (strain ATCC 27775 / DSM 1100 / LMG 10767 / O)</name>
    <dbReference type="NCBI Taxonomy" id="760192"/>
    <lineage>
        <taxon>Bacteria</taxon>
        <taxon>Pseudomonadati</taxon>
        <taxon>Bacteroidota</taxon>
        <taxon>Saprospiria</taxon>
        <taxon>Saprospirales</taxon>
        <taxon>Haliscomenobacteraceae</taxon>
        <taxon>Haliscomenobacter</taxon>
    </lineage>
</organism>
<feature type="domain" description="FAD-binding" evidence="1">
    <location>
        <begin position="15"/>
        <end position="357"/>
    </location>
</feature>
<sequence>MKVAENQKNTNQRGQAIVLGGSLGGLMVARALSNHYERVTIIEKDQVERQPCSRKGQPQTRHLHGLLPGGLNVMLHYFPDLKDALAANGALLANFAQDMIWYTHGGYRKRFEMDLTAAAMSRPLLEHLIRERVLALPNVELMDNTSVKNLISTPDQQQITGVNIQLTELGKVMDLHADLVVDVTGRGSRTPKWLEELGFEAPSVSEVKVNVAYATRMYKRDPLDPRSTNWMLYTPMAPEEMRFGGMFPVEGDRWMLTVGGWHGDHVGCDEAAFNEFVRQLPMPEFYDIISNSEPLSEIIPYKYSHSLRRHYEKLKKFPLGFLVMGDAVCSFNPVYGQGMTSASMQAIELDKLLGKNIPEQHLAHRFFKEAAKVVDIPWQLAVGEDFRYSATTGPKPAGIGVINKYVTRVHRATLKDPVVCDAFLRVMSLLKAPTSLFHPKIFWRVMWAG</sequence>
<keyword evidence="3" id="KW-1185">Reference proteome</keyword>
<dbReference type="STRING" id="760192.Halhy_0626"/>
<dbReference type="EMBL" id="CP002691">
    <property type="protein sequence ID" value="AEE48535.1"/>
    <property type="molecule type" value="Genomic_DNA"/>
</dbReference>
<dbReference type="InterPro" id="IPR002938">
    <property type="entry name" value="FAD-bd"/>
</dbReference>
<keyword evidence="2" id="KW-0560">Oxidoreductase</keyword>